<dbReference type="Gene3D" id="2.160.10.10">
    <property type="entry name" value="Hexapeptide repeat proteins"/>
    <property type="match status" value="1"/>
</dbReference>
<protein>
    <recommendedName>
        <fullName evidence="2">serine O-acetyltransferase</fullName>
        <ecNumber evidence="2">2.3.1.30</ecNumber>
    </recommendedName>
</protein>
<dbReference type="InterPro" id="IPR018357">
    <property type="entry name" value="Hexapep_transf_CS"/>
</dbReference>
<gene>
    <name evidence="7" type="ORF">SI7747_03003769</name>
</gene>
<evidence type="ECO:0000313" key="8">
    <source>
        <dbReference type="Proteomes" id="UP001189122"/>
    </source>
</evidence>
<dbReference type="AlphaFoldDB" id="A0A7I8IHF1"/>
<sequence>MATCVAFNSRREGEGATRGRAASSGAPPTGARFDAACPYKFVTSPGRTSQSWPSPPPATRSTSYPGGTPRRTSTRFGPSCERRRRRTWRRSPCCGPTTTTPSSPMPAWRAPWPLTSPTSSAAPSRSPHGHCLLYYKGFLACQAHRAAHRLWASGRRVLALFLQSRVSEVFAVDIHPGARIGKGILLDHATGLVVGETAVIGDEVSILHNIGDGVLVGAGTQILGNVRIGAGAKIGAGSVVIKEVPPMTTAVGNPSKLIGGKKNPLMLDKIPGLTMDHTSWSDYVI</sequence>
<evidence type="ECO:0000256" key="6">
    <source>
        <dbReference type="SAM" id="MobiDB-lite"/>
    </source>
</evidence>
<dbReference type="Pfam" id="PF00132">
    <property type="entry name" value="Hexapep"/>
    <property type="match status" value="1"/>
</dbReference>
<dbReference type="Proteomes" id="UP001189122">
    <property type="component" value="Unassembled WGS sequence"/>
</dbReference>
<evidence type="ECO:0000256" key="4">
    <source>
        <dbReference type="ARBA" id="ARBA00022679"/>
    </source>
</evidence>
<dbReference type="InterPro" id="IPR042122">
    <property type="entry name" value="Ser_AcTrfase_N_sf"/>
</dbReference>
<dbReference type="CDD" id="cd03354">
    <property type="entry name" value="LbH_SAT"/>
    <property type="match status" value="1"/>
</dbReference>
<feature type="region of interest" description="Disordered" evidence="6">
    <location>
        <begin position="1"/>
        <end position="123"/>
    </location>
</feature>
<keyword evidence="8" id="KW-1185">Reference proteome</keyword>
<dbReference type="InterPro" id="IPR011004">
    <property type="entry name" value="Trimer_LpxA-like_sf"/>
</dbReference>
<feature type="compositionally biased region" description="Polar residues" evidence="6">
    <location>
        <begin position="59"/>
        <end position="76"/>
    </location>
</feature>
<dbReference type="PANTHER" id="PTHR42811">
    <property type="entry name" value="SERINE ACETYLTRANSFERASE"/>
    <property type="match status" value="1"/>
</dbReference>
<dbReference type="EMBL" id="CACRZD030000003">
    <property type="protein sequence ID" value="CAA6657301.1"/>
    <property type="molecule type" value="Genomic_DNA"/>
</dbReference>
<evidence type="ECO:0000256" key="1">
    <source>
        <dbReference type="ARBA" id="ARBA00007274"/>
    </source>
</evidence>
<keyword evidence="5" id="KW-0012">Acyltransferase</keyword>
<accession>A0A7I8IHF1</accession>
<dbReference type="InterPro" id="IPR045304">
    <property type="entry name" value="LbH_SAT"/>
</dbReference>
<reference evidence="7 8" key="1">
    <citation type="submission" date="2019-12" db="EMBL/GenBank/DDBJ databases">
        <authorList>
            <person name="Scholz U."/>
            <person name="Mascher M."/>
            <person name="Fiebig A."/>
        </authorList>
    </citation>
    <scope>NUCLEOTIDE SEQUENCE</scope>
</reference>
<dbReference type="InterPro" id="IPR001451">
    <property type="entry name" value="Hexapep"/>
</dbReference>
<evidence type="ECO:0000256" key="2">
    <source>
        <dbReference type="ARBA" id="ARBA00013266"/>
    </source>
</evidence>
<dbReference type="Gene3D" id="1.10.3130.10">
    <property type="entry name" value="serine acetyltransferase, domain 1"/>
    <property type="match status" value="1"/>
</dbReference>
<evidence type="ECO:0000313" key="7">
    <source>
        <dbReference type="EMBL" id="CAA2617605.1"/>
    </source>
</evidence>
<evidence type="ECO:0000256" key="5">
    <source>
        <dbReference type="ARBA" id="ARBA00023315"/>
    </source>
</evidence>
<dbReference type="GO" id="GO:0008652">
    <property type="term" value="P:amino acid biosynthetic process"/>
    <property type="evidence" value="ECO:0007669"/>
    <property type="project" value="UniProtKB-KW"/>
</dbReference>
<dbReference type="SUPFAM" id="SSF51161">
    <property type="entry name" value="Trimeric LpxA-like enzymes"/>
    <property type="match status" value="1"/>
</dbReference>
<organism evidence="7">
    <name type="scientific">Spirodela intermedia</name>
    <name type="common">Intermediate duckweed</name>
    <dbReference type="NCBI Taxonomy" id="51605"/>
    <lineage>
        <taxon>Eukaryota</taxon>
        <taxon>Viridiplantae</taxon>
        <taxon>Streptophyta</taxon>
        <taxon>Embryophyta</taxon>
        <taxon>Tracheophyta</taxon>
        <taxon>Spermatophyta</taxon>
        <taxon>Magnoliopsida</taxon>
        <taxon>Liliopsida</taxon>
        <taxon>Araceae</taxon>
        <taxon>Lemnoideae</taxon>
        <taxon>Spirodela</taxon>
    </lineage>
</organism>
<dbReference type="EMBL" id="LR743590">
    <property type="protein sequence ID" value="CAA2617605.1"/>
    <property type="molecule type" value="Genomic_DNA"/>
</dbReference>
<dbReference type="PROSITE" id="PS00101">
    <property type="entry name" value="HEXAPEP_TRANSFERASES"/>
    <property type="match status" value="1"/>
</dbReference>
<dbReference type="GO" id="GO:0009001">
    <property type="term" value="F:serine O-acetyltransferase activity"/>
    <property type="evidence" value="ECO:0007669"/>
    <property type="project" value="UniProtKB-EC"/>
</dbReference>
<proteinExistence type="inferred from homology"/>
<evidence type="ECO:0000256" key="3">
    <source>
        <dbReference type="ARBA" id="ARBA00022605"/>
    </source>
</evidence>
<keyword evidence="3" id="KW-0028">Amino-acid biosynthesis</keyword>
<feature type="compositionally biased region" description="Low complexity" evidence="6">
    <location>
        <begin position="90"/>
        <end position="102"/>
    </location>
</feature>
<name>A0A7I8IHF1_SPIIN</name>
<feature type="compositionally biased region" description="Low complexity" evidence="6">
    <location>
        <begin position="110"/>
        <end position="123"/>
    </location>
</feature>
<dbReference type="EC" id="2.3.1.30" evidence="2"/>
<keyword evidence="4" id="KW-0808">Transferase</keyword>
<comment type="similarity">
    <text evidence="1">Belongs to the transferase hexapeptide repeat family.</text>
</comment>